<accession>A0A811KFZ4</accession>
<keyword evidence="3" id="KW-1185">Reference proteome</keyword>
<evidence type="ECO:0000313" key="3">
    <source>
        <dbReference type="Proteomes" id="UP000614601"/>
    </source>
</evidence>
<sequence length="141" mass="16429">MLGAQALRTKQKVEQKEREKRHKERQRNLEAQRERIQKAASEDAQQQMLEYMAQQQRLQLNEEEQNRKIQQRLSLHANALSEHLVPMNGRESKIGNTPRRSPSTDCATTLKVNGDSGSSGNRLMRWLGFNNKKPRRMSTFT</sequence>
<organism evidence="2 3">
    <name type="scientific">Bursaphelenchus okinawaensis</name>
    <dbReference type="NCBI Taxonomy" id="465554"/>
    <lineage>
        <taxon>Eukaryota</taxon>
        <taxon>Metazoa</taxon>
        <taxon>Ecdysozoa</taxon>
        <taxon>Nematoda</taxon>
        <taxon>Chromadorea</taxon>
        <taxon>Rhabditida</taxon>
        <taxon>Tylenchina</taxon>
        <taxon>Tylenchomorpha</taxon>
        <taxon>Aphelenchoidea</taxon>
        <taxon>Aphelenchoididae</taxon>
        <taxon>Bursaphelenchus</taxon>
    </lineage>
</organism>
<proteinExistence type="predicted"/>
<gene>
    <name evidence="2" type="ORF">BOKJ2_LOCUS5507</name>
</gene>
<dbReference type="AlphaFoldDB" id="A0A811KFZ4"/>
<comment type="caution">
    <text evidence="2">The sequence shown here is derived from an EMBL/GenBank/DDBJ whole genome shotgun (WGS) entry which is preliminary data.</text>
</comment>
<dbReference type="EMBL" id="CAJFCW020000003">
    <property type="protein sequence ID" value="CAG9102422.1"/>
    <property type="molecule type" value="Genomic_DNA"/>
</dbReference>
<dbReference type="Proteomes" id="UP000614601">
    <property type="component" value="Unassembled WGS sequence"/>
</dbReference>
<evidence type="ECO:0000313" key="2">
    <source>
        <dbReference type="EMBL" id="CAD5214266.1"/>
    </source>
</evidence>
<reference evidence="2" key="1">
    <citation type="submission" date="2020-09" db="EMBL/GenBank/DDBJ databases">
        <authorList>
            <person name="Kikuchi T."/>
        </authorList>
    </citation>
    <scope>NUCLEOTIDE SEQUENCE</scope>
    <source>
        <strain evidence="2">SH1</strain>
    </source>
</reference>
<name>A0A811KFZ4_9BILA</name>
<feature type="compositionally biased region" description="Polar residues" evidence="1">
    <location>
        <begin position="94"/>
        <end position="106"/>
    </location>
</feature>
<feature type="compositionally biased region" description="Basic and acidic residues" evidence="1">
    <location>
        <begin position="26"/>
        <end position="41"/>
    </location>
</feature>
<feature type="region of interest" description="Disordered" evidence="1">
    <location>
        <begin position="1"/>
        <end position="44"/>
    </location>
</feature>
<feature type="region of interest" description="Disordered" evidence="1">
    <location>
        <begin position="81"/>
        <end position="106"/>
    </location>
</feature>
<dbReference type="EMBL" id="CAJFDH010000003">
    <property type="protein sequence ID" value="CAD5214266.1"/>
    <property type="molecule type" value="Genomic_DNA"/>
</dbReference>
<evidence type="ECO:0000256" key="1">
    <source>
        <dbReference type="SAM" id="MobiDB-lite"/>
    </source>
</evidence>
<dbReference type="Proteomes" id="UP000783686">
    <property type="component" value="Unassembled WGS sequence"/>
</dbReference>
<dbReference type="OrthoDB" id="10555916at2759"/>
<protein>
    <submittedName>
        <fullName evidence="2">Uncharacterized protein</fullName>
    </submittedName>
</protein>